<evidence type="ECO:0000256" key="1">
    <source>
        <dbReference type="SAM" id="MobiDB-lite"/>
    </source>
</evidence>
<keyword evidence="3" id="KW-1185">Reference proteome</keyword>
<proteinExistence type="predicted"/>
<dbReference type="AlphaFoldDB" id="A0A6G1I501"/>
<protein>
    <submittedName>
        <fullName evidence="2">Uncharacterized protein</fullName>
    </submittedName>
</protein>
<dbReference type="EMBL" id="ML996689">
    <property type="protein sequence ID" value="KAF2403352.1"/>
    <property type="molecule type" value="Genomic_DNA"/>
</dbReference>
<evidence type="ECO:0000313" key="2">
    <source>
        <dbReference type="EMBL" id="KAF2403352.1"/>
    </source>
</evidence>
<feature type="compositionally biased region" description="Low complexity" evidence="1">
    <location>
        <begin position="61"/>
        <end position="74"/>
    </location>
</feature>
<gene>
    <name evidence="2" type="ORF">EJ06DRAFT_526939</name>
</gene>
<feature type="compositionally biased region" description="Low complexity" evidence="1">
    <location>
        <begin position="40"/>
        <end position="51"/>
    </location>
</feature>
<evidence type="ECO:0000313" key="3">
    <source>
        <dbReference type="Proteomes" id="UP000799640"/>
    </source>
</evidence>
<feature type="compositionally biased region" description="Polar residues" evidence="1">
    <location>
        <begin position="84"/>
        <end position="93"/>
    </location>
</feature>
<name>A0A6G1I501_9PEZI</name>
<organism evidence="2 3">
    <name type="scientific">Trichodelitschia bisporula</name>
    <dbReference type="NCBI Taxonomy" id="703511"/>
    <lineage>
        <taxon>Eukaryota</taxon>
        <taxon>Fungi</taxon>
        <taxon>Dikarya</taxon>
        <taxon>Ascomycota</taxon>
        <taxon>Pezizomycotina</taxon>
        <taxon>Dothideomycetes</taxon>
        <taxon>Dothideomycetes incertae sedis</taxon>
        <taxon>Phaeotrichales</taxon>
        <taxon>Phaeotrichaceae</taxon>
        <taxon>Trichodelitschia</taxon>
    </lineage>
</organism>
<dbReference type="Proteomes" id="UP000799640">
    <property type="component" value="Unassembled WGS sequence"/>
</dbReference>
<accession>A0A6G1I501</accession>
<feature type="compositionally biased region" description="Polar residues" evidence="1">
    <location>
        <begin position="28"/>
        <end position="37"/>
    </location>
</feature>
<sequence>MVVEIVSFQLKSRHQPTLPPRRLYTTGRYPTSSSSSRVAGPSTGPSSGSRSVNRLAFAGGSNSSSPASSVISSSTRRAPRIEGPSSSPTRVGA</sequence>
<feature type="region of interest" description="Disordered" evidence="1">
    <location>
        <begin position="10"/>
        <end position="93"/>
    </location>
</feature>
<reference evidence="2" key="1">
    <citation type="journal article" date="2020" name="Stud. Mycol.">
        <title>101 Dothideomycetes genomes: a test case for predicting lifestyles and emergence of pathogens.</title>
        <authorList>
            <person name="Haridas S."/>
            <person name="Albert R."/>
            <person name="Binder M."/>
            <person name="Bloem J."/>
            <person name="Labutti K."/>
            <person name="Salamov A."/>
            <person name="Andreopoulos B."/>
            <person name="Baker S."/>
            <person name="Barry K."/>
            <person name="Bills G."/>
            <person name="Bluhm B."/>
            <person name="Cannon C."/>
            <person name="Castanera R."/>
            <person name="Culley D."/>
            <person name="Daum C."/>
            <person name="Ezra D."/>
            <person name="Gonzalez J."/>
            <person name="Henrissat B."/>
            <person name="Kuo A."/>
            <person name="Liang C."/>
            <person name="Lipzen A."/>
            <person name="Lutzoni F."/>
            <person name="Magnuson J."/>
            <person name="Mondo S."/>
            <person name="Nolan M."/>
            <person name="Ohm R."/>
            <person name="Pangilinan J."/>
            <person name="Park H.-J."/>
            <person name="Ramirez L."/>
            <person name="Alfaro M."/>
            <person name="Sun H."/>
            <person name="Tritt A."/>
            <person name="Yoshinaga Y."/>
            <person name="Zwiers L.-H."/>
            <person name="Turgeon B."/>
            <person name="Goodwin S."/>
            <person name="Spatafora J."/>
            <person name="Crous P."/>
            <person name="Grigoriev I."/>
        </authorList>
    </citation>
    <scope>NUCLEOTIDE SEQUENCE</scope>
    <source>
        <strain evidence="2">CBS 262.69</strain>
    </source>
</reference>